<dbReference type="PATRIC" id="fig|1349767.4.peg.526"/>
<gene>
    <name evidence="1" type="ORF">GJA_3943</name>
</gene>
<dbReference type="AlphaFoldDB" id="W0V6V1"/>
<dbReference type="OrthoDB" id="8757985at2"/>
<dbReference type="HOGENOM" id="CLU_1600499_0_0_4"/>
<dbReference type="eggNOG" id="ENOG5032H3X">
    <property type="taxonomic scope" value="Bacteria"/>
</dbReference>
<dbReference type="Proteomes" id="UP000027604">
    <property type="component" value="Chromosome I"/>
</dbReference>
<name>W0V6V1_9BURK</name>
<evidence type="ECO:0000313" key="1">
    <source>
        <dbReference type="EMBL" id="CDG84554.1"/>
    </source>
</evidence>
<keyword evidence="2" id="KW-1185">Reference proteome</keyword>
<sequence>MKRETITLAWGGKCAPAADSIFQRGLEPAVPVAAVRVPRRAAVPAPLAGQWLRPEPLDMCLDLWKIWMAGDADRDLGIKTTRFLNGGDGHSVDLYEAQQASDTRIAEATDAMIDSMSRIHAWAIYRLSGQATAWTFPNASLSEVGQEARGELRKLLKKNVCTGVFF</sequence>
<protein>
    <submittedName>
        <fullName evidence="1">Uncharacterized protein</fullName>
    </submittedName>
</protein>
<reference evidence="1 2" key="1">
    <citation type="journal article" date="2015" name="Genome Announc.">
        <title>Genome Sequence of Mushroom Soft-Rot Pathogen Janthinobacterium agaricidamnosum.</title>
        <authorList>
            <person name="Graupner K."/>
            <person name="Lackner G."/>
            <person name="Hertweck C."/>
        </authorList>
    </citation>
    <scope>NUCLEOTIDE SEQUENCE [LARGE SCALE GENOMIC DNA]</scope>
    <source>
        <strain evidence="2">NBRC 102515 / DSM 9628</strain>
    </source>
</reference>
<proteinExistence type="predicted"/>
<dbReference type="KEGG" id="jag:GJA_3943"/>
<accession>W0V6V1</accession>
<organism evidence="1 2">
    <name type="scientific">Janthinobacterium agaricidamnosum NBRC 102515 = DSM 9628</name>
    <dbReference type="NCBI Taxonomy" id="1349767"/>
    <lineage>
        <taxon>Bacteria</taxon>
        <taxon>Pseudomonadati</taxon>
        <taxon>Pseudomonadota</taxon>
        <taxon>Betaproteobacteria</taxon>
        <taxon>Burkholderiales</taxon>
        <taxon>Oxalobacteraceae</taxon>
        <taxon>Janthinobacterium</taxon>
    </lineage>
</organism>
<dbReference type="STRING" id="1349767.GJA_3943"/>
<dbReference type="RefSeq" id="WP_144241587.1">
    <property type="nucleotide sequence ID" value="NZ_BCTH01000013.1"/>
</dbReference>
<dbReference type="EMBL" id="HG322949">
    <property type="protein sequence ID" value="CDG84554.1"/>
    <property type="molecule type" value="Genomic_DNA"/>
</dbReference>
<evidence type="ECO:0000313" key="2">
    <source>
        <dbReference type="Proteomes" id="UP000027604"/>
    </source>
</evidence>